<dbReference type="InterPro" id="IPR003313">
    <property type="entry name" value="AraC-bd"/>
</dbReference>
<dbReference type="InterPro" id="IPR018060">
    <property type="entry name" value="HTH_AraC"/>
</dbReference>
<dbReference type="PRINTS" id="PR00032">
    <property type="entry name" value="HTHARAC"/>
</dbReference>
<dbReference type="EMBL" id="BJWJ01000007">
    <property type="protein sequence ID" value="GEM03939.1"/>
    <property type="molecule type" value="Genomic_DNA"/>
</dbReference>
<dbReference type="InterPro" id="IPR018062">
    <property type="entry name" value="HTH_AraC-typ_CS"/>
</dbReference>
<dbReference type="GO" id="GO:0043565">
    <property type="term" value="F:sequence-specific DNA binding"/>
    <property type="evidence" value="ECO:0007669"/>
    <property type="project" value="InterPro"/>
</dbReference>
<evidence type="ECO:0000313" key="8">
    <source>
        <dbReference type="Proteomes" id="UP000321773"/>
    </source>
</evidence>
<dbReference type="SUPFAM" id="SSF46689">
    <property type="entry name" value="Homeodomain-like"/>
    <property type="match status" value="2"/>
</dbReference>
<dbReference type="PANTHER" id="PTHR43280">
    <property type="entry name" value="ARAC-FAMILY TRANSCRIPTIONAL REGULATOR"/>
    <property type="match status" value="1"/>
</dbReference>
<keyword evidence="3" id="KW-0804">Transcription</keyword>
<reference evidence="5 8" key="2">
    <citation type="submission" date="2019-07" db="EMBL/GenBank/DDBJ databases">
        <title>Whole genome shotgun sequence of Halolactibacillus miurensis NBRC 100873.</title>
        <authorList>
            <person name="Hosoyama A."/>
            <person name="Uohara A."/>
            <person name="Ohji S."/>
            <person name="Ichikawa N."/>
        </authorList>
    </citation>
    <scope>NUCLEOTIDE SEQUENCE [LARGE SCALE GENOMIC DNA]</scope>
    <source>
        <strain evidence="5 8">NBRC 100873</strain>
    </source>
</reference>
<dbReference type="OrthoDB" id="185320at2"/>
<evidence type="ECO:0000256" key="3">
    <source>
        <dbReference type="ARBA" id="ARBA00023163"/>
    </source>
</evidence>
<dbReference type="SUPFAM" id="SSF51215">
    <property type="entry name" value="Regulatory protein AraC"/>
    <property type="match status" value="1"/>
</dbReference>
<gene>
    <name evidence="5" type="ORF">HMI01_09270</name>
    <name evidence="6" type="ORF">SAMN05421668_1086</name>
</gene>
<dbReference type="PANTHER" id="PTHR43280:SF2">
    <property type="entry name" value="HTH-TYPE TRANSCRIPTIONAL REGULATOR EXSA"/>
    <property type="match status" value="1"/>
</dbReference>
<dbReference type="InterPro" id="IPR009057">
    <property type="entry name" value="Homeodomain-like_sf"/>
</dbReference>
<proteinExistence type="predicted"/>
<protein>
    <submittedName>
        <fullName evidence="5">AraC family transcriptional regulator</fullName>
    </submittedName>
    <submittedName>
        <fullName evidence="6">AraC-type DNA-binding protein</fullName>
    </submittedName>
</protein>
<evidence type="ECO:0000313" key="7">
    <source>
        <dbReference type="Proteomes" id="UP000199139"/>
    </source>
</evidence>
<dbReference type="Gene3D" id="2.60.120.280">
    <property type="entry name" value="Regulatory protein AraC"/>
    <property type="match status" value="1"/>
</dbReference>
<dbReference type="InterPro" id="IPR037923">
    <property type="entry name" value="HTH-like"/>
</dbReference>
<dbReference type="PROSITE" id="PS01124">
    <property type="entry name" value="HTH_ARAC_FAMILY_2"/>
    <property type="match status" value="1"/>
</dbReference>
<evidence type="ECO:0000313" key="5">
    <source>
        <dbReference type="EMBL" id="GEM03939.1"/>
    </source>
</evidence>
<accession>A0A1I6S995</accession>
<evidence type="ECO:0000256" key="1">
    <source>
        <dbReference type="ARBA" id="ARBA00023015"/>
    </source>
</evidence>
<dbReference type="Gene3D" id="1.10.10.60">
    <property type="entry name" value="Homeodomain-like"/>
    <property type="match status" value="2"/>
</dbReference>
<dbReference type="SMART" id="SM00342">
    <property type="entry name" value="HTH_ARAC"/>
    <property type="match status" value="1"/>
</dbReference>
<evidence type="ECO:0000259" key="4">
    <source>
        <dbReference type="PROSITE" id="PS01124"/>
    </source>
</evidence>
<dbReference type="Proteomes" id="UP000321773">
    <property type="component" value="Unassembled WGS sequence"/>
</dbReference>
<dbReference type="Pfam" id="PF12833">
    <property type="entry name" value="HTH_18"/>
    <property type="match status" value="1"/>
</dbReference>
<dbReference type="Proteomes" id="UP000199139">
    <property type="component" value="Unassembled WGS sequence"/>
</dbReference>
<reference evidence="6 7" key="1">
    <citation type="submission" date="2016-10" db="EMBL/GenBank/DDBJ databases">
        <authorList>
            <person name="de Groot N.N."/>
        </authorList>
    </citation>
    <scope>NUCLEOTIDE SEQUENCE [LARGE SCALE GENOMIC DNA]</scope>
    <source>
        <strain evidence="6 7">DSM 17074</strain>
    </source>
</reference>
<dbReference type="Pfam" id="PF02311">
    <property type="entry name" value="AraC_binding"/>
    <property type="match status" value="1"/>
</dbReference>
<dbReference type="PROSITE" id="PS00041">
    <property type="entry name" value="HTH_ARAC_FAMILY_1"/>
    <property type="match status" value="1"/>
</dbReference>
<organism evidence="6 7">
    <name type="scientific">Halolactibacillus miurensis</name>
    <dbReference type="NCBI Taxonomy" id="306541"/>
    <lineage>
        <taxon>Bacteria</taxon>
        <taxon>Bacillati</taxon>
        <taxon>Bacillota</taxon>
        <taxon>Bacilli</taxon>
        <taxon>Bacillales</taxon>
        <taxon>Bacillaceae</taxon>
        <taxon>Halolactibacillus</taxon>
    </lineage>
</organism>
<name>A0A1I6S995_9BACI</name>
<keyword evidence="2 6" id="KW-0238">DNA-binding</keyword>
<keyword evidence="1" id="KW-0805">Transcription regulation</keyword>
<evidence type="ECO:0000313" key="6">
    <source>
        <dbReference type="EMBL" id="SFS73328.1"/>
    </source>
</evidence>
<keyword evidence="8" id="KW-1185">Reference proteome</keyword>
<dbReference type="RefSeq" id="WP_089853653.1">
    <property type="nucleotide sequence ID" value="NZ_BJWJ01000007.1"/>
</dbReference>
<dbReference type="AlphaFoldDB" id="A0A1I6S995"/>
<feature type="domain" description="HTH araC/xylS-type" evidence="4">
    <location>
        <begin position="178"/>
        <end position="277"/>
    </location>
</feature>
<evidence type="ECO:0000256" key="2">
    <source>
        <dbReference type="ARBA" id="ARBA00023125"/>
    </source>
</evidence>
<sequence>MEKKIRYTYTDHHNVPIYLDSIGYNPKELDFERPEGYPYYHWLQTIEGEGVITCIDQTITLKPGEGLLLPPYTAHSYHPNYDKTETWSTVYATFGGEAVDKILDVLAMNQAAVYQEKTPGVFKTSIDRVFRFLTDQHEETISESFIRSSYMYDILMTIKQYGEIESALTKNQSFSRVRPIVDFLEAHFQDNIGLQEMSAHAHLSPQHINKLFHETFGLSPYAFLVQLRMREAKRLLLTDVTLTLREIAEMVGYNAVSHFVSTFKTKTGMTPKQYRDTHKKD</sequence>
<dbReference type="STRING" id="306541.SAMN05421668_1086"/>
<dbReference type="GO" id="GO:0003700">
    <property type="term" value="F:DNA-binding transcription factor activity"/>
    <property type="evidence" value="ECO:0007669"/>
    <property type="project" value="InterPro"/>
</dbReference>
<dbReference type="EMBL" id="FPAI01000008">
    <property type="protein sequence ID" value="SFS73328.1"/>
    <property type="molecule type" value="Genomic_DNA"/>
</dbReference>
<dbReference type="InterPro" id="IPR020449">
    <property type="entry name" value="Tscrpt_reg_AraC-type_HTH"/>
</dbReference>